<keyword evidence="5 14" id="KW-0812">Transmembrane</keyword>
<dbReference type="AlphaFoldDB" id="A0A251WYL6"/>
<feature type="binding site" evidence="14">
    <location>
        <position position="74"/>
    </location>
    <ligand>
        <name>Na(+)</name>
        <dbReference type="ChEBI" id="CHEBI:29101"/>
        <note>structural</note>
    </ligand>
</feature>
<keyword evidence="2 14" id="KW-0813">Transport</keyword>
<evidence type="ECO:0000256" key="10">
    <source>
        <dbReference type="ARBA" id="ARBA00023136"/>
    </source>
</evidence>
<keyword evidence="10 14" id="KW-0472">Membrane</keyword>
<feature type="binding site" evidence="14">
    <location>
        <position position="77"/>
    </location>
    <ligand>
        <name>Na(+)</name>
        <dbReference type="ChEBI" id="CHEBI:29101"/>
        <note>structural</note>
    </ligand>
</feature>
<dbReference type="Pfam" id="PF02537">
    <property type="entry name" value="CRCB"/>
    <property type="match status" value="1"/>
</dbReference>
<keyword evidence="4" id="KW-0997">Cell inner membrane</keyword>
<evidence type="ECO:0000256" key="13">
    <source>
        <dbReference type="ARBA" id="ARBA00035585"/>
    </source>
</evidence>
<dbReference type="GO" id="GO:0005886">
    <property type="term" value="C:plasma membrane"/>
    <property type="evidence" value="ECO:0007669"/>
    <property type="project" value="UniProtKB-SubCell"/>
</dbReference>
<comment type="similarity">
    <text evidence="12 14">Belongs to the fluoride channel Fluc/FEX (TC 1.A.43) family.</text>
</comment>
<organism evidence="15 16">
    <name type="scientific">Marivivens niveibacter</name>
    <dbReference type="NCBI Taxonomy" id="1930667"/>
    <lineage>
        <taxon>Bacteria</taxon>
        <taxon>Pseudomonadati</taxon>
        <taxon>Pseudomonadota</taxon>
        <taxon>Alphaproteobacteria</taxon>
        <taxon>Rhodobacterales</taxon>
        <taxon>Paracoccaceae</taxon>
        <taxon>Marivivens group</taxon>
        <taxon>Marivivens</taxon>
    </lineage>
</organism>
<dbReference type="PANTHER" id="PTHR28259:SF18">
    <property type="entry name" value="FLUORIDE-SPECIFIC ION CHANNEL FLUC"/>
    <property type="match status" value="1"/>
</dbReference>
<dbReference type="NCBIfam" id="NF010805">
    <property type="entry name" value="PRK14209.1"/>
    <property type="match status" value="1"/>
</dbReference>
<comment type="activity regulation">
    <text evidence="14">Na(+) is not transported, but it plays an essential structural role and its presence is essential for fluoride channel function.</text>
</comment>
<keyword evidence="6 14" id="KW-0479">Metal-binding</keyword>
<evidence type="ECO:0000256" key="4">
    <source>
        <dbReference type="ARBA" id="ARBA00022519"/>
    </source>
</evidence>
<dbReference type="InterPro" id="IPR003691">
    <property type="entry name" value="FluC"/>
</dbReference>
<keyword evidence="7 14" id="KW-1133">Transmembrane helix</keyword>
<evidence type="ECO:0000256" key="7">
    <source>
        <dbReference type="ARBA" id="ARBA00022989"/>
    </source>
</evidence>
<feature type="transmembrane region" description="Helical" evidence="14">
    <location>
        <begin position="95"/>
        <end position="124"/>
    </location>
</feature>
<evidence type="ECO:0000256" key="8">
    <source>
        <dbReference type="ARBA" id="ARBA00023053"/>
    </source>
</evidence>
<keyword evidence="3 14" id="KW-1003">Cell membrane</keyword>
<sequence>MISNVLMVAVGGAVGASMRYLTNVGAGRLFGLGFPAGTVIVNILGSFLMGLLVIVLAEKGGTRYAPLIMTGFLGGFTTFSAFSLDTITLYERGEIVTAAIYVAGTVIIGIAALVAGMAIGRLVLQ</sequence>
<evidence type="ECO:0000256" key="2">
    <source>
        <dbReference type="ARBA" id="ARBA00022448"/>
    </source>
</evidence>
<evidence type="ECO:0000256" key="1">
    <source>
        <dbReference type="ARBA" id="ARBA00004651"/>
    </source>
</evidence>
<evidence type="ECO:0000256" key="9">
    <source>
        <dbReference type="ARBA" id="ARBA00023065"/>
    </source>
</evidence>
<dbReference type="RefSeq" id="WP_086450742.1">
    <property type="nucleotide sequence ID" value="NZ_MSPP01000002.1"/>
</dbReference>
<name>A0A251WYL6_9RHOB</name>
<reference evidence="15 16" key="1">
    <citation type="submission" date="2016-12" db="EMBL/GenBank/DDBJ databases">
        <title>The draft genome sequence of HSLHS2.</title>
        <authorList>
            <person name="Hu D."/>
            <person name="Wang L."/>
            <person name="Shao Z."/>
        </authorList>
    </citation>
    <scope>NUCLEOTIDE SEQUENCE [LARGE SCALE GENOMIC DNA]</scope>
    <source>
        <strain evidence="15">MCCC 1A06712</strain>
    </source>
</reference>
<comment type="catalytic activity">
    <reaction evidence="13">
        <text>fluoride(in) = fluoride(out)</text>
        <dbReference type="Rhea" id="RHEA:76159"/>
        <dbReference type="ChEBI" id="CHEBI:17051"/>
    </reaction>
    <physiologicalReaction direction="left-to-right" evidence="13">
        <dbReference type="Rhea" id="RHEA:76160"/>
    </physiologicalReaction>
</comment>
<evidence type="ECO:0000256" key="6">
    <source>
        <dbReference type="ARBA" id="ARBA00022723"/>
    </source>
</evidence>
<protein>
    <recommendedName>
        <fullName evidence="14">Fluoride-specific ion channel FluC</fullName>
    </recommendedName>
</protein>
<dbReference type="EMBL" id="MSPP01000002">
    <property type="protein sequence ID" value="OUD09391.1"/>
    <property type="molecule type" value="Genomic_DNA"/>
</dbReference>
<evidence type="ECO:0000313" key="16">
    <source>
        <dbReference type="Proteomes" id="UP000194664"/>
    </source>
</evidence>
<feature type="transmembrane region" description="Helical" evidence="14">
    <location>
        <begin position="64"/>
        <end position="83"/>
    </location>
</feature>
<dbReference type="HAMAP" id="MF_00454">
    <property type="entry name" value="FluC"/>
    <property type="match status" value="1"/>
</dbReference>
<feature type="transmembrane region" description="Helical" evidence="14">
    <location>
        <begin position="39"/>
        <end position="57"/>
    </location>
</feature>
<keyword evidence="8 14" id="KW-0915">Sodium</keyword>
<proteinExistence type="inferred from homology"/>
<dbReference type="OrthoDB" id="9806299at2"/>
<comment type="caution">
    <text evidence="15">The sequence shown here is derived from an EMBL/GenBank/DDBJ whole genome shotgun (WGS) entry which is preliminary data.</text>
</comment>
<gene>
    <name evidence="14" type="primary">fluC</name>
    <name evidence="14" type="synonym">crcB</name>
    <name evidence="15" type="ORF">BVC71_05925</name>
</gene>
<evidence type="ECO:0000256" key="11">
    <source>
        <dbReference type="ARBA" id="ARBA00023303"/>
    </source>
</evidence>
<dbReference type="GO" id="GO:0140114">
    <property type="term" value="P:cellular detoxification of fluoride"/>
    <property type="evidence" value="ECO:0007669"/>
    <property type="project" value="UniProtKB-UniRule"/>
</dbReference>
<evidence type="ECO:0000256" key="12">
    <source>
        <dbReference type="ARBA" id="ARBA00035120"/>
    </source>
</evidence>
<dbReference type="GO" id="GO:0062054">
    <property type="term" value="F:fluoride channel activity"/>
    <property type="evidence" value="ECO:0007669"/>
    <property type="project" value="UniProtKB-UniRule"/>
</dbReference>
<keyword evidence="11 14" id="KW-0407">Ion channel</keyword>
<evidence type="ECO:0000256" key="5">
    <source>
        <dbReference type="ARBA" id="ARBA00022692"/>
    </source>
</evidence>
<dbReference type="Proteomes" id="UP000194664">
    <property type="component" value="Unassembled WGS sequence"/>
</dbReference>
<dbReference type="PANTHER" id="PTHR28259">
    <property type="entry name" value="FLUORIDE EXPORT PROTEIN 1-RELATED"/>
    <property type="match status" value="1"/>
</dbReference>
<comment type="subcellular location">
    <subcellularLocation>
        <location evidence="1 14">Cell membrane</location>
        <topology evidence="1 14">Multi-pass membrane protein</topology>
    </subcellularLocation>
</comment>
<comment type="function">
    <text evidence="14">Fluoride-specific ion channel. Important for reducing fluoride concentration in the cell, thus reducing its toxicity.</text>
</comment>
<accession>A0A251WYL6</accession>
<dbReference type="NCBIfam" id="TIGR00494">
    <property type="entry name" value="crcB"/>
    <property type="match status" value="1"/>
</dbReference>
<dbReference type="GO" id="GO:0046872">
    <property type="term" value="F:metal ion binding"/>
    <property type="evidence" value="ECO:0007669"/>
    <property type="project" value="UniProtKB-KW"/>
</dbReference>
<evidence type="ECO:0000256" key="3">
    <source>
        <dbReference type="ARBA" id="ARBA00022475"/>
    </source>
</evidence>
<evidence type="ECO:0000313" key="15">
    <source>
        <dbReference type="EMBL" id="OUD09391.1"/>
    </source>
</evidence>
<keyword evidence="16" id="KW-1185">Reference proteome</keyword>
<evidence type="ECO:0000256" key="14">
    <source>
        <dbReference type="HAMAP-Rule" id="MF_00454"/>
    </source>
</evidence>
<keyword evidence="9 14" id="KW-0406">Ion transport</keyword>